<dbReference type="SUPFAM" id="SSF48452">
    <property type="entry name" value="TPR-like"/>
    <property type="match status" value="1"/>
</dbReference>
<keyword evidence="8" id="KW-1185">Reference proteome</keyword>
<evidence type="ECO:0000259" key="6">
    <source>
        <dbReference type="Pfam" id="PF13844"/>
    </source>
</evidence>
<dbReference type="Gene3D" id="1.25.40.10">
    <property type="entry name" value="Tetratricopeptide repeat domain"/>
    <property type="match status" value="1"/>
</dbReference>
<comment type="pathway">
    <text evidence="1">Protein modification; protein glycosylation.</text>
</comment>
<dbReference type="AlphaFoldDB" id="A0A6I2UDS4"/>
<dbReference type="EMBL" id="VUNR01000003">
    <property type="protein sequence ID" value="MSU07840.1"/>
    <property type="molecule type" value="Genomic_DNA"/>
</dbReference>
<organism evidence="7 8">
    <name type="scientific">Anaerovibrio slackiae</name>
    <dbReference type="NCBI Taxonomy" id="2652309"/>
    <lineage>
        <taxon>Bacteria</taxon>
        <taxon>Bacillati</taxon>
        <taxon>Bacillota</taxon>
        <taxon>Negativicutes</taxon>
        <taxon>Selenomonadales</taxon>
        <taxon>Selenomonadaceae</taxon>
        <taxon>Anaerovibrio</taxon>
    </lineage>
</organism>
<dbReference type="InterPro" id="IPR011990">
    <property type="entry name" value="TPR-like_helical_dom_sf"/>
</dbReference>
<dbReference type="GO" id="GO:0016757">
    <property type="term" value="F:glycosyltransferase activity"/>
    <property type="evidence" value="ECO:0007669"/>
    <property type="project" value="UniProtKB-KW"/>
</dbReference>
<keyword evidence="2" id="KW-0328">Glycosyltransferase</keyword>
<dbReference type="Proteomes" id="UP000433181">
    <property type="component" value="Unassembled WGS sequence"/>
</dbReference>
<dbReference type="Gene3D" id="3.40.50.2000">
    <property type="entry name" value="Glycogen Phosphorylase B"/>
    <property type="match status" value="1"/>
</dbReference>
<keyword evidence="4" id="KW-0677">Repeat</keyword>
<dbReference type="PANTHER" id="PTHR44835">
    <property type="entry name" value="UDP-N-ACETYLGLUCOSAMINE--PEPTIDE N-ACETYLGLUCOSAMINYLTRANSFERASE SPINDLY-RELATED"/>
    <property type="match status" value="1"/>
</dbReference>
<evidence type="ECO:0000256" key="3">
    <source>
        <dbReference type="ARBA" id="ARBA00022679"/>
    </source>
</evidence>
<dbReference type="InterPro" id="IPR029489">
    <property type="entry name" value="OGT/SEC/SPY_C"/>
</dbReference>
<evidence type="ECO:0000313" key="8">
    <source>
        <dbReference type="Proteomes" id="UP000433181"/>
    </source>
</evidence>
<gene>
    <name evidence="7" type="ORF">FYJ84_02405</name>
</gene>
<evidence type="ECO:0000256" key="1">
    <source>
        <dbReference type="ARBA" id="ARBA00004922"/>
    </source>
</evidence>
<protein>
    <submittedName>
        <fullName evidence="7">Glycosyl transferase family 41</fullName>
    </submittedName>
</protein>
<dbReference type="GeneID" id="96777758"/>
<dbReference type="PANTHER" id="PTHR44835:SF1">
    <property type="entry name" value="PROTEIN O-GLCNAC TRANSFERASE"/>
    <property type="match status" value="1"/>
</dbReference>
<proteinExistence type="predicted"/>
<evidence type="ECO:0000256" key="5">
    <source>
        <dbReference type="ARBA" id="ARBA00022803"/>
    </source>
</evidence>
<accession>A0A6I2UDS4</accession>
<dbReference type="RefSeq" id="WP_154405759.1">
    <property type="nucleotide sequence ID" value="NZ_VUNR01000003.1"/>
</dbReference>
<dbReference type="Gene3D" id="3.40.50.11380">
    <property type="match status" value="1"/>
</dbReference>
<keyword evidence="3 7" id="KW-0808">Transferase</keyword>
<name>A0A6I2UDS4_9FIRM</name>
<reference evidence="7 8" key="1">
    <citation type="submission" date="2019-08" db="EMBL/GenBank/DDBJ databases">
        <title>In-depth cultivation of the pig gut microbiome towards novel bacterial diversity and tailored functional studies.</title>
        <authorList>
            <person name="Wylensek D."/>
            <person name="Hitch T.C.A."/>
            <person name="Clavel T."/>
        </authorList>
    </citation>
    <scope>NUCLEOTIDE SEQUENCE [LARGE SCALE GENOMIC DNA]</scope>
    <source>
        <strain evidence="7 8">WCA-693-APC-5D-A</strain>
    </source>
</reference>
<evidence type="ECO:0000313" key="7">
    <source>
        <dbReference type="EMBL" id="MSU07840.1"/>
    </source>
</evidence>
<keyword evidence="5" id="KW-0802">TPR repeat</keyword>
<sequence>MVNNHQSSVTGVSRADELWQQGFDRMQRQEYPEAVRLLQQALALDRQQGAGLSLEIMLYLAEAYKLNNQLWLAADMINKACHQLAKEQNRGTAEFQLRLRMRQGEYNRAAGNIPEALEGYSQSAELYEAKDIRHRSDAYGSWLLTLACLDVTAREMQAACLGYNELFAGNRALLQSGSGCLPGRREGRKKIRLGYLSADFRQHVMFSFYYVMLQGYNRERFEVTCYSLGEKADGYTEHLKTLVDGWQDVQGKSLPELAEIIRQDGIDILVDLSGHSSGSALPVFALRPAPVQVSGLGWMESTGFSCTDYLLTDRYLEGFDGEYEQYLAEKPFYLTSQFCYTGRSDVPEPAGAPCRGKGYVTFGSFNAYYKLTPEVVELWSRILQLVPESRLLLKCYAFIDGRLQRELMGRFARWGIGNERLLFEPATTDYMNRYLEVDIALDTYPYTGGGTTLDALYMGVPVISMHGERRSSRFGLSILSNAGLGMLAAASPEEYIGLATGLAHDWQLLDELHFNLRLMLQASDIMNGKKYMQELETGYENIMAKYNSRET</sequence>
<dbReference type="Pfam" id="PF13844">
    <property type="entry name" value="Glyco_transf_41"/>
    <property type="match status" value="2"/>
</dbReference>
<feature type="domain" description="O-GlcNAc transferase C-terminal" evidence="6">
    <location>
        <begin position="188"/>
        <end position="338"/>
    </location>
</feature>
<dbReference type="SUPFAM" id="SSF53756">
    <property type="entry name" value="UDP-Glycosyltransferase/glycogen phosphorylase"/>
    <property type="match status" value="1"/>
</dbReference>
<feature type="domain" description="O-GlcNAc transferase C-terminal" evidence="6">
    <location>
        <begin position="360"/>
        <end position="535"/>
    </location>
</feature>
<comment type="caution">
    <text evidence="7">The sequence shown here is derived from an EMBL/GenBank/DDBJ whole genome shotgun (WGS) entry which is preliminary data.</text>
</comment>
<evidence type="ECO:0000256" key="2">
    <source>
        <dbReference type="ARBA" id="ARBA00022676"/>
    </source>
</evidence>
<dbReference type="InterPro" id="IPR051939">
    <property type="entry name" value="Glycosyltr_41/O-GlcNAc_trsf"/>
</dbReference>
<evidence type="ECO:0000256" key="4">
    <source>
        <dbReference type="ARBA" id="ARBA00022737"/>
    </source>
</evidence>